<dbReference type="EMBL" id="CP069115">
    <property type="protein sequence ID" value="QSS65870.1"/>
    <property type="molecule type" value="Genomic_DNA"/>
</dbReference>
<dbReference type="Proteomes" id="UP000663671">
    <property type="component" value="Chromosome 3"/>
</dbReference>
<sequence>MPRTAAHRLRVMRQDDGKLGHGEVACRMSNQRPRYAIPRYLRQLKWISTIYSLLCHLGLRMRVPKLQLQPELERLSTPCWVHGFWRCTNSFVPTYTLRGDMSKGA</sequence>
<protein>
    <submittedName>
        <fullName evidence="1">Uncharacterized protein</fullName>
    </submittedName>
</protein>
<reference evidence="1" key="1">
    <citation type="submission" date="2021-01" db="EMBL/GenBank/DDBJ databases">
        <title>Chromosome-level genome assembly of a human fungal pathogen reveals clustering of transcriptionally co-regulated genes.</title>
        <authorList>
            <person name="Voorhies M."/>
            <person name="Cohen S."/>
            <person name="Shea T.P."/>
            <person name="Petrus S."/>
            <person name="Munoz J.F."/>
            <person name="Poplawski S."/>
            <person name="Goldman W.E."/>
            <person name="Michael T."/>
            <person name="Cuomo C.A."/>
            <person name="Sil A."/>
            <person name="Beyhan S."/>
        </authorList>
    </citation>
    <scope>NUCLEOTIDE SEQUENCE</scope>
    <source>
        <strain evidence="1">WU24</strain>
    </source>
</reference>
<dbReference type="AlphaFoldDB" id="A0A8A1ML52"/>
<name>A0A8A1ML52_AJECA</name>
<accession>A0A8A1ML52</accession>
<dbReference type="VEuPathDB" id="FungiDB:I7I51_06721"/>
<evidence type="ECO:0000313" key="1">
    <source>
        <dbReference type="EMBL" id="QSS65870.1"/>
    </source>
</evidence>
<organism evidence="1 2">
    <name type="scientific">Ajellomyces capsulatus</name>
    <name type="common">Darling's disease fungus</name>
    <name type="synonym">Histoplasma capsulatum</name>
    <dbReference type="NCBI Taxonomy" id="5037"/>
    <lineage>
        <taxon>Eukaryota</taxon>
        <taxon>Fungi</taxon>
        <taxon>Dikarya</taxon>
        <taxon>Ascomycota</taxon>
        <taxon>Pezizomycotina</taxon>
        <taxon>Eurotiomycetes</taxon>
        <taxon>Eurotiomycetidae</taxon>
        <taxon>Onygenales</taxon>
        <taxon>Ajellomycetaceae</taxon>
        <taxon>Histoplasma</taxon>
    </lineage>
</organism>
<evidence type="ECO:0000313" key="2">
    <source>
        <dbReference type="Proteomes" id="UP000663671"/>
    </source>
</evidence>
<proteinExistence type="predicted"/>
<gene>
    <name evidence="1" type="ORF">I7I51_06721</name>
</gene>